<comment type="caution">
    <text evidence="2">The sequence shown here is derived from an EMBL/GenBank/DDBJ whole genome shotgun (WGS) entry which is preliminary data.</text>
</comment>
<dbReference type="AlphaFoldDB" id="A0A9P6NPN2"/>
<evidence type="ECO:0000256" key="1">
    <source>
        <dbReference type="SAM" id="MobiDB-lite"/>
    </source>
</evidence>
<accession>A0A9P6NPN2</accession>
<name>A0A9P6NPN2_9BASI</name>
<gene>
    <name evidence="2" type="ORF">CROQUDRAFT_43044</name>
</gene>
<evidence type="ECO:0000313" key="2">
    <source>
        <dbReference type="EMBL" id="KAG0147320.1"/>
    </source>
</evidence>
<dbReference type="EMBL" id="MU167249">
    <property type="protein sequence ID" value="KAG0147320.1"/>
    <property type="molecule type" value="Genomic_DNA"/>
</dbReference>
<evidence type="ECO:0000313" key="3">
    <source>
        <dbReference type="Proteomes" id="UP000886653"/>
    </source>
</evidence>
<feature type="region of interest" description="Disordered" evidence="1">
    <location>
        <begin position="1"/>
        <end position="24"/>
    </location>
</feature>
<dbReference type="Proteomes" id="UP000886653">
    <property type="component" value="Unassembled WGS sequence"/>
</dbReference>
<organism evidence="2 3">
    <name type="scientific">Cronartium quercuum f. sp. fusiforme G11</name>
    <dbReference type="NCBI Taxonomy" id="708437"/>
    <lineage>
        <taxon>Eukaryota</taxon>
        <taxon>Fungi</taxon>
        <taxon>Dikarya</taxon>
        <taxon>Basidiomycota</taxon>
        <taxon>Pucciniomycotina</taxon>
        <taxon>Pucciniomycetes</taxon>
        <taxon>Pucciniales</taxon>
        <taxon>Coleosporiaceae</taxon>
        <taxon>Cronartium</taxon>
    </lineage>
</organism>
<reference evidence="2" key="1">
    <citation type="submission" date="2013-11" db="EMBL/GenBank/DDBJ databases">
        <title>Genome sequence of the fusiform rust pathogen reveals effectors for host alternation and coevolution with pine.</title>
        <authorList>
            <consortium name="DOE Joint Genome Institute"/>
            <person name="Smith K."/>
            <person name="Pendleton A."/>
            <person name="Kubisiak T."/>
            <person name="Anderson C."/>
            <person name="Salamov A."/>
            <person name="Aerts A."/>
            <person name="Riley R."/>
            <person name="Clum A."/>
            <person name="Lindquist E."/>
            <person name="Ence D."/>
            <person name="Campbell M."/>
            <person name="Kronenberg Z."/>
            <person name="Feau N."/>
            <person name="Dhillon B."/>
            <person name="Hamelin R."/>
            <person name="Burleigh J."/>
            <person name="Smith J."/>
            <person name="Yandell M."/>
            <person name="Nelson C."/>
            <person name="Grigoriev I."/>
            <person name="Davis J."/>
        </authorList>
    </citation>
    <scope>NUCLEOTIDE SEQUENCE</scope>
    <source>
        <strain evidence="2">G11</strain>
    </source>
</reference>
<keyword evidence="3" id="KW-1185">Reference proteome</keyword>
<sequence length="163" mass="18213">MTDKLVKGSKPRPPARLPPGETDNDQHKLIGIIDLRTDNTDKFITTVLTLEQDGTNLYKWRECTSPTIFAITGVPDHWTYERPTGDSERSMAVLIDVHTRVIHNTIPDDIRSLLGSITVAHDAMDQIEDQFRFGGRTAQLAAFCSVMAKTFGPHTNTTSQAYK</sequence>
<protein>
    <submittedName>
        <fullName evidence="2">Uncharacterized protein</fullName>
    </submittedName>
</protein>
<proteinExistence type="predicted"/>